<protein>
    <recommendedName>
        <fullName evidence="8">Beta-catenin-like protein 1</fullName>
    </recommendedName>
    <alternativeName>
        <fullName evidence="9">Nuclear-associated protein</fullName>
    </alternativeName>
</protein>
<evidence type="ECO:0000256" key="7">
    <source>
        <dbReference type="ARBA" id="ARBA00061776"/>
    </source>
</evidence>
<proteinExistence type="predicted"/>
<dbReference type="InterPro" id="IPR016024">
    <property type="entry name" value="ARM-type_fold"/>
</dbReference>
<dbReference type="AlphaFoldDB" id="A0A915CXN4"/>
<dbReference type="InterPro" id="IPR039678">
    <property type="entry name" value="CTNNBL1"/>
</dbReference>
<keyword evidence="3" id="KW-0677">Repeat</keyword>
<accession>A0A915CXN4</accession>
<dbReference type="SMART" id="SM01156">
    <property type="entry name" value="DUF1716"/>
    <property type="match status" value="1"/>
</dbReference>
<dbReference type="Pfam" id="PF08216">
    <property type="entry name" value="CTNNBL"/>
    <property type="match status" value="2"/>
</dbReference>
<dbReference type="PANTHER" id="PTHR14978:SF0">
    <property type="entry name" value="BETA-CATENIN-LIKE PROTEIN 1"/>
    <property type="match status" value="1"/>
</dbReference>
<reference evidence="12" key="1">
    <citation type="submission" date="2022-11" db="UniProtKB">
        <authorList>
            <consortium name="WormBaseParasite"/>
        </authorList>
    </citation>
    <scope>IDENTIFICATION</scope>
</reference>
<dbReference type="Proteomes" id="UP000887574">
    <property type="component" value="Unplaced"/>
</dbReference>
<evidence type="ECO:0000313" key="11">
    <source>
        <dbReference type="Proteomes" id="UP000887574"/>
    </source>
</evidence>
<dbReference type="PANTHER" id="PTHR14978">
    <property type="entry name" value="BETA-CATENIN-LIKE PROTEIN 1 NUCLEAR ASSOCIATED PROTEIN"/>
    <property type="match status" value="1"/>
</dbReference>
<evidence type="ECO:0000256" key="5">
    <source>
        <dbReference type="ARBA" id="ARBA00023242"/>
    </source>
</evidence>
<comment type="subunit">
    <text evidence="7">Component of the PRP19-CDC5L splicing complex composed of a core complex comprising a homotetramer of PRPF19, CDC5L, PLRG1 and BCAS2, and at least three less stably associated proteins CTNNBL1, CWC15 and HSPA8. Interacts directly with CWC15 and CDC5L in the complex. Interacts with AICDA; the interaction is important for the antibody diversification activity of AICDA. Interacts with PRPF31 (via its NLS). Interacts (via its N-terminal NLS) with KPNA1 and KPNA2.</text>
</comment>
<evidence type="ECO:0000259" key="10">
    <source>
        <dbReference type="SMART" id="SM01156"/>
    </source>
</evidence>
<evidence type="ECO:0000256" key="6">
    <source>
        <dbReference type="ARBA" id="ARBA00058456"/>
    </source>
</evidence>
<evidence type="ECO:0000313" key="12">
    <source>
        <dbReference type="WBParaSite" id="jg13246"/>
    </source>
</evidence>
<keyword evidence="11" id="KW-1185">Reference proteome</keyword>
<sequence>MLSIDSIVLSRFQHKNVTGRFLHRITPRASKRVVKKRARLNPTASISTANASAAEILAALEQDDSLQQASVDEVTIKRISQQLQKKCDKNREQRIKYSEEPQKFMESEVELNNAIQPDLYPLVVENGVIQILLQLLSHENTDIVATVLNLIQTSKSCMKARRGQFLIDELLKCQIVETIVQQAITRLNEEVQDESDAVHNALTITLFPWLLARATKKSSFDANKLFSSQLLHMLLQSNENARKKLTDKIDGIELLLRALASYKRHDPSSPDEFEHMENLFDALCASLLHLPIVRYFWMVSEGLQLMNLILREKKQSREGALKVLSHATSIPDGGANCNKFVEILGLHEHEEHCCSVIDALLFLCDEQNRQRVAQKFEDHGCEKIDRAIELFIKYTGRVQKFSAKLAKNTTLADLEPDEIYIEKLGNGLYTLQRVTLIIAEVCVNGPTVCRERAAKIFRMKMKNPSLSDHLEPILREFHANLGDDADIQKQRVESLIIKISEISSDV</sequence>
<organism evidence="11 12">
    <name type="scientific">Ditylenchus dipsaci</name>
    <dbReference type="NCBI Taxonomy" id="166011"/>
    <lineage>
        <taxon>Eukaryota</taxon>
        <taxon>Metazoa</taxon>
        <taxon>Ecdysozoa</taxon>
        <taxon>Nematoda</taxon>
        <taxon>Chromadorea</taxon>
        <taxon>Rhabditida</taxon>
        <taxon>Tylenchina</taxon>
        <taxon>Tylenchomorpha</taxon>
        <taxon>Sphaerularioidea</taxon>
        <taxon>Anguinidae</taxon>
        <taxon>Anguininae</taxon>
        <taxon>Ditylenchus</taxon>
    </lineage>
</organism>
<evidence type="ECO:0000256" key="8">
    <source>
        <dbReference type="ARBA" id="ARBA00070106"/>
    </source>
</evidence>
<dbReference type="WBParaSite" id="jg13246">
    <property type="protein sequence ID" value="jg13246"/>
    <property type="gene ID" value="jg13246"/>
</dbReference>
<comment type="function">
    <text evidence="6">Component of the PRP19-CDC5L complex that forms an integral part of the spliceosome and is required for activating pre-mRNA splicing. Participates in AID/AICDA-mediated somatic hypermutation (SHM) and class-switch recombination (CSR), 2 processes resulting in the production of high-affinity, mutated isotype-switched antibodies.</text>
</comment>
<dbReference type="Gene3D" id="1.25.10.10">
    <property type="entry name" value="Leucine-rich Repeat Variant"/>
    <property type="match status" value="1"/>
</dbReference>
<evidence type="ECO:0000256" key="9">
    <source>
        <dbReference type="ARBA" id="ARBA00083862"/>
    </source>
</evidence>
<dbReference type="InterPro" id="IPR013180">
    <property type="entry name" value="CTNNBL1_N"/>
</dbReference>
<dbReference type="SUPFAM" id="SSF48371">
    <property type="entry name" value="ARM repeat"/>
    <property type="match status" value="1"/>
</dbReference>
<dbReference type="GO" id="GO:0005681">
    <property type="term" value="C:spliceosomal complex"/>
    <property type="evidence" value="ECO:0007669"/>
    <property type="project" value="TreeGrafter"/>
</dbReference>
<evidence type="ECO:0000256" key="4">
    <source>
        <dbReference type="ARBA" id="ARBA00023054"/>
    </source>
</evidence>
<evidence type="ECO:0000256" key="2">
    <source>
        <dbReference type="ARBA" id="ARBA00022553"/>
    </source>
</evidence>
<evidence type="ECO:0000256" key="1">
    <source>
        <dbReference type="ARBA" id="ARBA00004123"/>
    </source>
</evidence>
<comment type="subcellular location">
    <subcellularLocation>
        <location evidence="1">Nucleus</location>
    </subcellularLocation>
</comment>
<dbReference type="GO" id="GO:0010467">
    <property type="term" value="P:gene expression"/>
    <property type="evidence" value="ECO:0007669"/>
    <property type="project" value="UniProtKB-ARBA"/>
</dbReference>
<dbReference type="FunFam" id="1.25.10.10:FF:001136">
    <property type="entry name" value="Beta-catenin-like protein 1"/>
    <property type="match status" value="1"/>
</dbReference>
<keyword evidence="2" id="KW-0597">Phosphoprotein</keyword>
<keyword evidence="5" id="KW-0539">Nucleus</keyword>
<evidence type="ECO:0000256" key="3">
    <source>
        <dbReference type="ARBA" id="ARBA00022737"/>
    </source>
</evidence>
<dbReference type="InterPro" id="IPR011989">
    <property type="entry name" value="ARM-like"/>
</dbReference>
<name>A0A915CXN4_9BILA</name>
<feature type="domain" description="Beta-catenin-like protein 1 N-terminal" evidence="10">
    <location>
        <begin position="49"/>
        <end position="148"/>
    </location>
</feature>
<keyword evidence="4" id="KW-0175">Coiled coil</keyword>